<evidence type="ECO:0000313" key="6">
    <source>
        <dbReference type="Proteomes" id="UP000076501"/>
    </source>
</evidence>
<dbReference type="EC" id="2.7.13.3" evidence="2"/>
<keyword evidence="3" id="KW-0902">Two-component regulatory system</keyword>
<gene>
    <name evidence="5" type="ORF">B4082_0954</name>
</gene>
<dbReference type="Proteomes" id="UP000076501">
    <property type="component" value="Unassembled WGS sequence"/>
</dbReference>
<dbReference type="Pfam" id="PF02518">
    <property type="entry name" value="HATPase_c"/>
    <property type="match status" value="1"/>
</dbReference>
<dbReference type="InterPro" id="IPR036890">
    <property type="entry name" value="HATPase_C_sf"/>
</dbReference>
<evidence type="ECO:0000256" key="1">
    <source>
        <dbReference type="ARBA" id="ARBA00000085"/>
    </source>
</evidence>
<sequence length="83" mass="9117">MPEGGDIHIRAYQKTERHLCISVEDQGFGIEKVGKVVYTTKENGTGRLGLMITYKIIKEHQGSTAIQSSVGIGTKVEIFLPIV</sequence>
<comment type="caution">
    <text evidence="5">The sequence shown here is derived from an EMBL/GenBank/DDBJ whole genome shotgun (WGS) entry which is preliminary data.</text>
</comment>
<feature type="domain" description="Histidine kinase/HSP90-like ATPase" evidence="4">
    <location>
        <begin position="2"/>
        <end position="82"/>
    </location>
</feature>
<protein>
    <recommendedName>
        <fullName evidence="2">histidine kinase</fullName>
        <ecNumber evidence="2">2.7.13.3</ecNumber>
    </recommendedName>
</protein>
<proteinExistence type="predicted"/>
<dbReference type="PATRIC" id="fig|1396.539.peg.5544"/>
<dbReference type="GO" id="GO:0004673">
    <property type="term" value="F:protein histidine kinase activity"/>
    <property type="evidence" value="ECO:0007669"/>
    <property type="project" value="UniProtKB-EC"/>
</dbReference>
<dbReference type="GO" id="GO:0000160">
    <property type="term" value="P:phosphorelay signal transduction system"/>
    <property type="evidence" value="ECO:0007669"/>
    <property type="project" value="UniProtKB-KW"/>
</dbReference>
<name>A0A161TE01_BACCE</name>
<dbReference type="InterPro" id="IPR004358">
    <property type="entry name" value="Sig_transdc_His_kin-like_C"/>
</dbReference>
<dbReference type="InterPro" id="IPR003594">
    <property type="entry name" value="HATPase_dom"/>
</dbReference>
<dbReference type="EMBL" id="LJKA01000012">
    <property type="protein sequence ID" value="KZD39862.1"/>
    <property type="molecule type" value="Genomic_DNA"/>
</dbReference>
<dbReference type="AlphaFoldDB" id="A0A161TE01"/>
<accession>A0A161TE01</accession>
<dbReference type="PRINTS" id="PR00344">
    <property type="entry name" value="BCTRLSENSOR"/>
</dbReference>
<evidence type="ECO:0000256" key="2">
    <source>
        <dbReference type="ARBA" id="ARBA00012438"/>
    </source>
</evidence>
<evidence type="ECO:0000256" key="3">
    <source>
        <dbReference type="ARBA" id="ARBA00023012"/>
    </source>
</evidence>
<dbReference type="SUPFAM" id="SSF55874">
    <property type="entry name" value="ATPase domain of HSP90 chaperone/DNA topoisomerase II/histidine kinase"/>
    <property type="match status" value="1"/>
</dbReference>
<evidence type="ECO:0000259" key="4">
    <source>
        <dbReference type="Pfam" id="PF02518"/>
    </source>
</evidence>
<organism evidence="5 6">
    <name type="scientific">Bacillus cereus</name>
    <dbReference type="NCBI Taxonomy" id="1396"/>
    <lineage>
        <taxon>Bacteria</taxon>
        <taxon>Bacillati</taxon>
        <taxon>Bacillota</taxon>
        <taxon>Bacilli</taxon>
        <taxon>Bacillales</taxon>
        <taxon>Bacillaceae</taxon>
        <taxon>Bacillus</taxon>
        <taxon>Bacillus cereus group</taxon>
    </lineage>
</organism>
<reference evidence="5 6" key="1">
    <citation type="submission" date="2015-09" db="EMBL/GenBank/DDBJ databases">
        <title>Bacillus cereus food isolates.</title>
        <authorList>
            <person name="Boekhorst J."/>
        </authorList>
    </citation>
    <scope>NUCLEOTIDE SEQUENCE [LARGE SCALE GENOMIC DNA]</scope>
    <source>
        <strain evidence="5 6">B4082</strain>
    </source>
</reference>
<dbReference type="Gene3D" id="3.30.565.10">
    <property type="entry name" value="Histidine kinase-like ATPase, C-terminal domain"/>
    <property type="match status" value="1"/>
</dbReference>
<keyword evidence="5" id="KW-0808">Transferase</keyword>
<comment type="catalytic activity">
    <reaction evidence="1">
        <text>ATP + protein L-histidine = ADP + protein N-phospho-L-histidine.</text>
        <dbReference type="EC" id="2.7.13.3"/>
    </reaction>
</comment>
<evidence type="ECO:0000313" key="5">
    <source>
        <dbReference type="EMBL" id="KZD39862.1"/>
    </source>
</evidence>
<keyword evidence="5" id="KW-0418">Kinase</keyword>